<keyword evidence="2" id="KW-0732">Signal</keyword>
<evidence type="ECO:0000256" key="2">
    <source>
        <dbReference type="SAM" id="SignalP"/>
    </source>
</evidence>
<dbReference type="AlphaFoldDB" id="A0A512M4J1"/>
<feature type="signal peptide" evidence="2">
    <location>
        <begin position="1"/>
        <end position="19"/>
    </location>
</feature>
<dbReference type="SUPFAM" id="SSF54909">
    <property type="entry name" value="Dimeric alpha+beta barrel"/>
    <property type="match status" value="1"/>
</dbReference>
<dbReference type="InterPro" id="IPR013097">
    <property type="entry name" value="Dabb"/>
</dbReference>
<dbReference type="PANTHER" id="PTHR33178">
    <property type="match status" value="1"/>
</dbReference>
<proteinExistence type="predicted"/>
<organism evidence="4 5">
    <name type="scientific">Brevifollis gellanilyticus</name>
    <dbReference type="NCBI Taxonomy" id="748831"/>
    <lineage>
        <taxon>Bacteria</taxon>
        <taxon>Pseudomonadati</taxon>
        <taxon>Verrucomicrobiota</taxon>
        <taxon>Verrucomicrobiia</taxon>
        <taxon>Verrucomicrobiales</taxon>
        <taxon>Verrucomicrobiaceae</taxon>
    </lineage>
</organism>
<evidence type="ECO:0000313" key="4">
    <source>
        <dbReference type="EMBL" id="GEP41657.1"/>
    </source>
</evidence>
<evidence type="ECO:0000259" key="3">
    <source>
        <dbReference type="PROSITE" id="PS51502"/>
    </source>
</evidence>
<dbReference type="Pfam" id="PF07876">
    <property type="entry name" value="Dabb"/>
    <property type="match status" value="1"/>
</dbReference>
<comment type="subunit">
    <text evidence="1">Homodimer.</text>
</comment>
<dbReference type="Gene3D" id="3.30.70.100">
    <property type="match status" value="1"/>
</dbReference>
<feature type="domain" description="Stress-response A/B barrel" evidence="3">
    <location>
        <begin position="24"/>
        <end position="118"/>
    </location>
</feature>
<evidence type="ECO:0000313" key="5">
    <source>
        <dbReference type="Proteomes" id="UP000321577"/>
    </source>
</evidence>
<reference evidence="4 5" key="1">
    <citation type="submission" date="2019-07" db="EMBL/GenBank/DDBJ databases">
        <title>Whole genome shotgun sequence of Brevifollis gellanilyticus NBRC 108608.</title>
        <authorList>
            <person name="Hosoyama A."/>
            <person name="Uohara A."/>
            <person name="Ohji S."/>
            <person name="Ichikawa N."/>
        </authorList>
    </citation>
    <scope>NUCLEOTIDE SEQUENCE [LARGE SCALE GENOMIC DNA]</scope>
    <source>
        <strain evidence="4 5">NBRC 108608</strain>
    </source>
</reference>
<sequence>MKALITLTAFLLLMTTAPAADAPYRHVVFFKFKDSASPEQVQSIEKAFIELAKKVETVKSFEWGTNVSPENMNDGFTHCFFVTFADKAGLETYLPHPAHSEFVSKLKPVLDKACVLDYTAR</sequence>
<dbReference type="RefSeq" id="WP_146849115.1">
    <property type="nucleotide sequence ID" value="NZ_BKAG01000004.1"/>
</dbReference>
<dbReference type="OrthoDB" id="9808130at2"/>
<keyword evidence="5" id="KW-1185">Reference proteome</keyword>
<dbReference type="EMBL" id="BKAG01000004">
    <property type="protein sequence ID" value="GEP41657.1"/>
    <property type="molecule type" value="Genomic_DNA"/>
</dbReference>
<dbReference type="PANTHER" id="PTHR33178:SF10">
    <property type="entry name" value="STRESS-RESPONSE A_B BARREL DOMAIN-CONTAINING PROTEIN"/>
    <property type="match status" value="1"/>
</dbReference>
<accession>A0A512M4J1</accession>
<dbReference type="InterPro" id="IPR044662">
    <property type="entry name" value="HS1/DABB1-like"/>
</dbReference>
<dbReference type="Proteomes" id="UP000321577">
    <property type="component" value="Unassembled WGS sequence"/>
</dbReference>
<comment type="caution">
    <text evidence="4">The sequence shown here is derived from an EMBL/GenBank/DDBJ whole genome shotgun (WGS) entry which is preliminary data.</text>
</comment>
<name>A0A512M4J1_9BACT</name>
<gene>
    <name evidence="4" type="ORF">BGE01nite_09480</name>
</gene>
<protein>
    <recommendedName>
        <fullName evidence="3">Stress-response A/B barrel domain-containing protein</fullName>
    </recommendedName>
</protein>
<dbReference type="SMART" id="SM00886">
    <property type="entry name" value="Dabb"/>
    <property type="match status" value="1"/>
</dbReference>
<dbReference type="InterPro" id="IPR011008">
    <property type="entry name" value="Dimeric_a/b-barrel"/>
</dbReference>
<feature type="chain" id="PRO_5022043735" description="Stress-response A/B barrel domain-containing protein" evidence="2">
    <location>
        <begin position="20"/>
        <end position="121"/>
    </location>
</feature>
<evidence type="ECO:0000256" key="1">
    <source>
        <dbReference type="ARBA" id="ARBA00011738"/>
    </source>
</evidence>
<dbReference type="PROSITE" id="PS51502">
    <property type="entry name" value="S_R_A_B_BARREL"/>
    <property type="match status" value="1"/>
</dbReference>